<dbReference type="GO" id="GO:0005743">
    <property type="term" value="C:mitochondrial inner membrane"/>
    <property type="evidence" value="ECO:0007669"/>
    <property type="project" value="UniProtKB-ARBA"/>
</dbReference>
<feature type="non-terminal residue" evidence="10">
    <location>
        <position position="1"/>
    </location>
</feature>
<keyword evidence="4" id="KW-0175">Coiled coil</keyword>
<comment type="subcellular location">
    <subcellularLocation>
        <location evidence="1">Mitochondrion</location>
    </subcellularLocation>
</comment>
<dbReference type="SUPFAM" id="SSF49777">
    <property type="entry name" value="PEBP-like"/>
    <property type="match status" value="1"/>
</dbReference>
<keyword evidence="3 10" id="KW-0689">Ribosomal protein</keyword>
<keyword evidence="5" id="KW-0496">Mitochondrion</keyword>
<comment type="caution">
    <text evidence="10">The sequence shown here is derived from an EMBL/GenBank/DDBJ whole genome shotgun (WGS) entry which is preliminary data.</text>
</comment>
<comment type="similarity">
    <text evidence="7">Belongs to the phosphatidylethanolamine-binding protein family. Mitochondrion-specific ribosomal protein mL38 subfamily.</text>
</comment>
<name>A0A0L7KX01_OPEBR</name>
<dbReference type="Proteomes" id="UP000037510">
    <property type="component" value="Unassembled WGS sequence"/>
</dbReference>
<dbReference type="AlphaFoldDB" id="A0A0L7KX01"/>
<evidence type="ECO:0000256" key="7">
    <source>
        <dbReference type="ARBA" id="ARBA00038016"/>
    </source>
</evidence>
<evidence type="ECO:0000256" key="8">
    <source>
        <dbReference type="ARBA" id="ARBA00039444"/>
    </source>
</evidence>
<evidence type="ECO:0000256" key="5">
    <source>
        <dbReference type="ARBA" id="ARBA00023128"/>
    </source>
</evidence>
<evidence type="ECO:0000256" key="2">
    <source>
        <dbReference type="ARBA" id="ARBA00022946"/>
    </source>
</evidence>
<reference evidence="10 11" key="1">
    <citation type="journal article" date="2015" name="Genome Biol. Evol.">
        <title>The genome of winter moth (Operophtera brumata) provides a genomic perspective on sexual dimorphism and phenology.</title>
        <authorList>
            <person name="Derks M.F."/>
            <person name="Smit S."/>
            <person name="Salis L."/>
            <person name="Schijlen E."/>
            <person name="Bossers A."/>
            <person name="Mateman C."/>
            <person name="Pijl A.S."/>
            <person name="de Ridder D."/>
            <person name="Groenen M.A."/>
            <person name="Visser M.E."/>
            <person name="Megens H.J."/>
        </authorList>
    </citation>
    <scope>NUCLEOTIDE SEQUENCE [LARGE SCALE GENOMIC DNA]</scope>
    <source>
        <strain evidence="10">WM2013NL</strain>
        <tissue evidence="10">Head and thorax</tissue>
    </source>
</reference>
<dbReference type="EMBL" id="JTDY01004926">
    <property type="protein sequence ID" value="KOB67591.1"/>
    <property type="molecule type" value="Genomic_DNA"/>
</dbReference>
<dbReference type="InterPro" id="IPR035810">
    <property type="entry name" value="PEBP_euk"/>
</dbReference>
<keyword evidence="6" id="KW-0687">Ribonucleoprotein</keyword>
<evidence type="ECO:0000256" key="1">
    <source>
        <dbReference type="ARBA" id="ARBA00004173"/>
    </source>
</evidence>
<dbReference type="PANTHER" id="PTHR11362:SF133">
    <property type="entry name" value="LARGE RIBOSOMAL SUBUNIT PROTEIN ML38"/>
    <property type="match status" value="1"/>
</dbReference>
<proteinExistence type="inferred from homology"/>
<evidence type="ECO:0000256" key="6">
    <source>
        <dbReference type="ARBA" id="ARBA00023274"/>
    </source>
</evidence>
<dbReference type="CDD" id="cd00866">
    <property type="entry name" value="PEBP_euk"/>
    <property type="match status" value="1"/>
</dbReference>
<evidence type="ECO:0000256" key="9">
    <source>
        <dbReference type="ARBA" id="ARBA00041206"/>
    </source>
</evidence>
<protein>
    <recommendedName>
        <fullName evidence="8">Large ribosomal subunit protein mL38</fullName>
    </recommendedName>
    <alternativeName>
        <fullName evidence="9">39S ribosomal protein L38, mitochondrial</fullName>
    </alternativeName>
</protein>
<evidence type="ECO:0000256" key="4">
    <source>
        <dbReference type="ARBA" id="ARBA00023054"/>
    </source>
</evidence>
<dbReference type="InterPro" id="IPR008914">
    <property type="entry name" value="PEBP"/>
</dbReference>
<organism evidence="10 11">
    <name type="scientific">Operophtera brumata</name>
    <name type="common">Winter moth</name>
    <name type="synonym">Phalaena brumata</name>
    <dbReference type="NCBI Taxonomy" id="104452"/>
    <lineage>
        <taxon>Eukaryota</taxon>
        <taxon>Metazoa</taxon>
        <taxon>Ecdysozoa</taxon>
        <taxon>Arthropoda</taxon>
        <taxon>Hexapoda</taxon>
        <taxon>Insecta</taxon>
        <taxon>Pterygota</taxon>
        <taxon>Neoptera</taxon>
        <taxon>Endopterygota</taxon>
        <taxon>Lepidoptera</taxon>
        <taxon>Glossata</taxon>
        <taxon>Ditrysia</taxon>
        <taxon>Geometroidea</taxon>
        <taxon>Geometridae</taxon>
        <taxon>Larentiinae</taxon>
        <taxon>Operophtera</taxon>
    </lineage>
</organism>
<accession>A0A0L7KX01</accession>
<gene>
    <name evidence="10" type="ORF">OBRU01_19570</name>
</gene>
<sequence>MLTESEEKLPSTSDKTLEQLARNVQLEVDLSEVRKEWLQTNGPLHKKQVADHYAIFDHLYGEGFFIPYLDLDITYDLKNGSTLPVYSGNVIKPTEALEAPSVFYESDGNTLWTLALTSLDGNLTENEKECVHWLVANIPGNAVEKGDTLVEYLQPFPLKGTGYHRYVYVLYKQDGRVSYEIPKVTSSSPSDRTFVTRDWYQKYQDNVTPIGLAFFQCDWDSSEWFPKRKPFNLYMDKYRDPKQINKEYLLRKLKDEDPLKKPAPPLKFPNAQPLPKSMPSWLKLHERKIRLGWGRINDV</sequence>
<keyword evidence="2" id="KW-0809">Transit peptide</keyword>
<dbReference type="GO" id="GO:0005762">
    <property type="term" value="C:mitochondrial large ribosomal subunit"/>
    <property type="evidence" value="ECO:0007669"/>
    <property type="project" value="TreeGrafter"/>
</dbReference>
<feature type="non-terminal residue" evidence="10">
    <location>
        <position position="299"/>
    </location>
</feature>
<dbReference type="PANTHER" id="PTHR11362">
    <property type="entry name" value="PHOSPHATIDYLETHANOLAMINE-BINDING PROTEIN"/>
    <property type="match status" value="1"/>
</dbReference>
<evidence type="ECO:0000313" key="10">
    <source>
        <dbReference type="EMBL" id="KOB67591.1"/>
    </source>
</evidence>
<keyword evidence="11" id="KW-1185">Reference proteome</keyword>
<evidence type="ECO:0000256" key="3">
    <source>
        <dbReference type="ARBA" id="ARBA00022980"/>
    </source>
</evidence>
<dbReference type="Gene3D" id="3.90.280.10">
    <property type="entry name" value="PEBP-like"/>
    <property type="match status" value="1"/>
</dbReference>
<dbReference type="InterPro" id="IPR036610">
    <property type="entry name" value="PEBP-like_sf"/>
</dbReference>
<dbReference type="FunFam" id="3.90.280.10:FF:000002">
    <property type="entry name" value="39S ribosomal protein L38, mitochondrial"/>
    <property type="match status" value="1"/>
</dbReference>
<dbReference type="STRING" id="104452.A0A0L7KX01"/>
<evidence type="ECO:0000313" key="11">
    <source>
        <dbReference type="Proteomes" id="UP000037510"/>
    </source>
</evidence>
<dbReference type="Pfam" id="PF01161">
    <property type="entry name" value="PBP"/>
    <property type="match status" value="1"/>
</dbReference>